<proteinExistence type="predicted"/>
<dbReference type="Proteomes" id="UP000199675">
    <property type="component" value="Unassembled WGS sequence"/>
</dbReference>
<keyword evidence="1" id="KW-0732">Signal</keyword>
<protein>
    <submittedName>
        <fullName evidence="2">Uncharacterized protein</fullName>
    </submittedName>
</protein>
<dbReference type="RefSeq" id="WP_245726063.1">
    <property type="nucleotide sequence ID" value="NZ_FNNE01000013.1"/>
</dbReference>
<dbReference type="EMBL" id="FNNE01000013">
    <property type="protein sequence ID" value="SDX68607.1"/>
    <property type="molecule type" value="Genomic_DNA"/>
</dbReference>
<feature type="signal peptide" evidence="1">
    <location>
        <begin position="1"/>
        <end position="22"/>
    </location>
</feature>
<reference evidence="2 3" key="1">
    <citation type="submission" date="2016-10" db="EMBL/GenBank/DDBJ databases">
        <authorList>
            <person name="de Groot N.N."/>
        </authorList>
    </citation>
    <scope>NUCLEOTIDE SEQUENCE [LARGE SCALE GENOMIC DNA]</scope>
    <source>
        <strain evidence="2 3">CGMCC 1.7059</strain>
    </source>
</reference>
<keyword evidence="3" id="KW-1185">Reference proteome</keyword>
<organism evidence="2 3">
    <name type="scientific">Marinobacter mobilis</name>
    <dbReference type="NCBI Taxonomy" id="488533"/>
    <lineage>
        <taxon>Bacteria</taxon>
        <taxon>Pseudomonadati</taxon>
        <taxon>Pseudomonadota</taxon>
        <taxon>Gammaproteobacteria</taxon>
        <taxon>Pseudomonadales</taxon>
        <taxon>Marinobacteraceae</taxon>
        <taxon>Marinobacter</taxon>
    </lineage>
</organism>
<sequence>MRIARWPGLAGVAVIWLNPATAAEWSSTLTLASAYSYPSGDWQENSATWQPQWVQRFDSGAKLTAEGLVRVDIEDRLDPGQPSQPFRARDSRAYFPNDLTDLELRELYLDHYLGQAFVRVGRQQIVWGQADGLRVLDVINPLTYREFILPDMEDRRIPLWSALVEAPVADWTLQLVWVPDGTVTESMLPGATFALFDDPFQGQGQLQVERPRSGHQSDAGVRASAFVDGWDITVNYLFHNVDDPLVQIDPETRTTAFHYNRSHLFGATIARAFGSITLRGEVGSESRKRYALADYQGWQSTRETSYVLGLDYSVSGDLLISSQLFQTWRHQAEAGLDRHREQWTLLIRNEQMNDTLTLELLAIYDVQEREALTQLSAGYRLTSRWEVSGGVDIFSGNRTGTFGRFQDDSRVHLDATLSW</sequence>
<evidence type="ECO:0000313" key="3">
    <source>
        <dbReference type="Proteomes" id="UP000199675"/>
    </source>
</evidence>
<evidence type="ECO:0000256" key="1">
    <source>
        <dbReference type="SAM" id="SignalP"/>
    </source>
</evidence>
<gene>
    <name evidence="2" type="ORF">SAMN04487960_11349</name>
</gene>
<dbReference type="SUPFAM" id="SSF56935">
    <property type="entry name" value="Porins"/>
    <property type="match status" value="1"/>
</dbReference>
<name>A0A1H3DQJ5_9GAMM</name>
<dbReference type="InterPro" id="IPR010727">
    <property type="entry name" value="DUF1302"/>
</dbReference>
<dbReference type="AlphaFoldDB" id="A0A1H3DQJ5"/>
<accession>A0A1H3DQJ5</accession>
<evidence type="ECO:0000313" key="2">
    <source>
        <dbReference type="EMBL" id="SDX68607.1"/>
    </source>
</evidence>
<dbReference type="STRING" id="488533.SAMN04487960_11349"/>
<feature type="chain" id="PRO_5011725151" evidence="1">
    <location>
        <begin position="23"/>
        <end position="419"/>
    </location>
</feature>
<dbReference type="Pfam" id="PF06980">
    <property type="entry name" value="DUF1302"/>
    <property type="match status" value="1"/>
</dbReference>